<reference evidence="5 6" key="1">
    <citation type="journal article" date="2023" name="Commun. Biol.">
        <title>Genome analysis of Parmales, the sister group of diatoms, reveals the evolutionary specialization of diatoms from phago-mixotrophs to photoautotrophs.</title>
        <authorList>
            <person name="Ban H."/>
            <person name="Sato S."/>
            <person name="Yoshikawa S."/>
            <person name="Yamada K."/>
            <person name="Nakamura Y."/>
            <person name="Ichinomiya M."/>
            <person name="Sato N."/>
            <person name="Blanc-Mathieu R."/>
            <person name="Endo H."/>
            <person name="Kuwata A."/>
            <person name="Ogata H."/>
        </authorList>
    </citation>
    <scope>NUCLEOTIDE SEQUENCE [LARGE SCALE GENOMIC DNA]</scope>
</reference>
<accession>A0ABQ6N3S1</accession>
<name>A0ABQ6N3S1_9STRA</name>
<comment type="caution">
    <text evidence="5">The sequence shown here is derived from an EMBL/GenBank/DDBJ whole genome shotgun (WGS) entry which is preliminary data.</text>
</comment>
<evidence type="ECO:0000256" key="1">
    <source>
        <dbReference type="ARBA" id="ARBA00022801"/>
    </source>
</evidence>
<keyword evidence="2" id="KW-0347">Helicase</keyword>
<feature type="compositionally biased region" description="Pro residues" evidence="3">
    <location>
        <begin position="11"/>
        <end position="22"/>
    </location>
</feature>
<sequence length="451" mass="47724">MRPAPAALRHPPGPTPPPPPPSSSSFSLAFPSPSLSSPYPLPPTSLPPAFVQHSLALHHLLLTLPPSPPSRESVLNVLASLWWVMTGLASIPELRGILLSFGAHKEPRSLPPMSLAEFSSLLLVCPPNLPPRPGPLTPETAPLSVMLGCLLAAHSSGLVGTSVGSAVFDASYLTAIDALWFQHIDVAGKGYANVDGLLKMAVVDVAVSTGAAAREAVLERLGELLADISGATGGRKRSAVNEGPVVTLASFRNYVTSLSLPAQDFTVYGEALRKLSDLGMPDFGENWLAALTTSLPPGGLLPPLLGYLQQAKVSLNEYEFPSNKVANVQSQLQRLIEKNYYLNKSARDAYRSYLMAYASHSHRDIFNVHALDLLAVATAFGFTTPPRVDLAFSAKGDKGAGGRDKGSKSRKAEKGGRKAKEGRMEGGGGKAFSASNPYGDKKAGDKRAFSY</sequence>
<keyword evidence="6" id="KW-1185">Reference proteome</keyword>
<dbReference type="Pfam" id="PF13959">
    <property type="entry name" value="CTE_SPB4"/>
    <property type="match status" value="1"/>
</dbReference>
<protein>
    <recommendedName>
        <fullName evidence="4">ATP-dependent rRNA helicase SPB4-like C-terminal extension domain-containing protein</fullName>
    </recommendedName>
</protein>
<evidence type="ECO:0000256" key="2">
    <source>
        <dbReference type="ARBA" id="ARBA00022806"/>
    </source>
</evidence>
<feature type="compositionally biased region" description="Basic and acidic residues" evidence="3">
    <location>
        <begin position="395"/>
        <end position="424"/>
    </location>
</feature>
<dbReference type="SMART" id="SM01178">
    <property type="entry name" value="DUF4217"/>
    <property type="match status" value="1"/>
</dbReference>
<keyword evidence="1" id="KW-0378">Hydrolase</keyword>
<dbReference type="EMBL" id="BRYB01003561">
    <property type="protein sequence ID" value="GMI38769.1"/>
    <property type="molecule type" value="Genomic_DNA"/>
</dbReference>
<keyword evidence="2" id="KW-0067">ATP-binding</keyword>
<gene>
    <name evidence="5" type="ORF">TeGR_g1308</name>
</gene>
<feature type="compositionally biased region" description="Basic and acidic residues" evidence="3">
    <location>
        <begin position="439"/>
        <end position="451"/>
    </location>
</feature>
<evidence type="ECO:0000259" key="4">
    <source>
        <dbReference type="SMART" id="SM01178"/>
    </source>
</evidence>
<keyword evidence="2" id="KW-0547">Nucleotide-binding</keyword>
<evidence type="ECO:0000313" key="5">
    <source>
        <dbReference type="EMBL" id="GMI38769.1"/>
    </source>
</evidence>
<feature type="region of interest" description="Disordered" evidence="3">
    <location>
        <begin position="1"/>
        <end position="29"/>
    </location>
</feature>
<feature type="region of interest" description="Disordered" evidence="3">
    <location>
        <begin position="393"/>
        <end position="451"/>
    </location>
</feature>
<feature type="domain" description="ATP-dependent rRNA helicase SPB4-like C-terminal extension" evidence="4">
    <location>
        <begin position="327"/>
        <end position="390"/>
    </location>
</feature>
<organism evidence="5 6">
    <name type="scientific">Tetraparma gracilis</name>
    <dbReference type="NCBI Taxonomy" id="2962635"/>
    <lineage>
        <taxon>Eukaryota</taxon>
        <taxon>Sar</taxon>
        <taxon>Stramenopiles</taxon>
        <taxon>Ochrophyta</taxon>
        <taxon>Bolidophyceae</taxon>
        <taxon>Parmales</taxon>
        <taxon>Triparmaceae</taxon>
        <taxon>Tetraparma</taxon>
    </lineage>
</organism>
<dbReference type="InterPro" id="IPR025313">
    <property type="entry name" value="SPB4-like_CTE"/>
</dbReference>
<evidence type="ECO:0000256" key="3">
    <source>
        <dbReference type="SAM" id="MobiDB-lite"/>
    </source>
</evidence>
<proteinExistence type="predicted"/>
<dbReference type="Proteomes" id="UP001165060">
    <property type="component" value="Unassembled WGS sequence"/>
</dbReference>
<evidence type="ECO:0000313" key="6">
    <source>
        <dbReference type="Proteomes" id="UP001165060"/>
    </source>
</evidence>